<dbReference type="OrthoDB" id="3397773at2"/>
<dbReference type="RefSeq" id="WP_127740648.1">
    <property type="nucleotide sequence ID" value="NZ_SACN01000001.1"/>
</dbReference>
<accession>A0A437M4U4</accession>
<evidence type="ECO:0000313" key="1">
    <source>
        <dbReference type="EMBL" id="RVT92741.1"/>
    </source>
</evidence>
<dbReference type="Proteomes" id="UP000282971">
    <property type="component" value="Unassembled WGS sequence"/>
</dbReference>
<protein>
    <recommendedName>
        <fullName evidence="3">Sulfotransferase</fullName>
    </recommendedName>
</protein>
<name>A0A437M4U4_9SPHN</name>
<organism evidence="1 2">
    <name type="scientific">Sphingomonas crocodyli</name>
    <dbReference type="NCBI Taxonomy" id="1979270"/>
    <lineage>
        <taxon>Bacteria</taxon>
        <taxon>Pseudomonadati</taxon>
        <taxon>Pseudomonadota</taxon>
        <taxon>Alphaproteobacteria</taxon>
        <taxon>Sphingomonadales</taxon>
        <taxon>Sphingomonadaceae</taxon>
        <taxon>Sphingomonas</taxon>
    </lineage>
</organism>
<gene>
    <name evidence="1" type="ORF">EOD43_02130</name>
</gene>
<evidence type="ECO:0000313" key="2">
    <source>
        <dbReference type="Proteomes" id="UP000282971"/>
    </source>
</evidence>
<dbReference type="Gene3D" id="3.40.50.300">
    <property type="entry name" value="P-loop containing nucleotide triphosphate hydrolases"/>
    <property type="match status" value="1"/>
</dbReference>
<keyword evidence="2" id="KW-1185">Reference proteome</keyword>
<dbReference type="InterPro" id="IPR027417">
    <property type="entry name" value="P-loop_NTPase"/>
</dbReference>
<comment type="caution">
    <text evidence="1">The sequence shown here is derived from an EMBL/GenBank/DDBJ whole genome shotgun (WGS) entry which is preliminary data.</text>
</comment>
<proteinExistence type="predicted"/>
<dbReference type="EMBL" id="SACN01000001">
    <property type="protein sequence ID" value="RVT92741.1"/>
    <property type="molecule type" value="Genomic_DNA"/>
</dbReference>
<dbReference type="SUPFAM" id="SSF52540">
    <property type="entry name" value="P-loop containing nucleoside triphosphate hydrolases"/>
    <property type="match status" value="1"/>
</dbReference>
<dbReference type="AlphaFoldDB" id="A0A437M4U4"/>
<reference evidence="1 2" key="1">
    <citation type="submission" date="2019-01" db="EMBL/GenBank/DDBJ databases">
        <authorList>
            <person name="Chen W.-M."/>
        </authorList>
    </citation>
    <scope>NUCLEOTIDE SEQUENCE [LARGE SCALE GENOMIC DNA]</scope>
    <source>
        <strain evidence="1 2">CCP-7</strain>
    </source>
</reference>
<evidence type="ECO:0008006" key="3">
    <source>
        <dbReference type="Google" id="ProtNLM"/>
    </source>
</evidence>
<sequence>MISISSLGFPLTPEWLAHRYDPDHDAFQFVVTDRAQRQSVPFLTDENMPQAGEPLVASKADIAVSAPAAPLHFIFHSAYCCSTLLVNALDQRGSASGLKEPVILNDIVGWRHRGAQPERIGEILDRSLTLLARPFEEGEAMIVKPSNIVNGLASAMMSMRPDAKAILLHAPLGAFIGSIARKGMWGRLWVRELLSRQLVEGMVRLGFEQRDYLLHTDLQAAAVGWLAQQALFAEMVRRWPDRVRTLNSDLLTARPVEALEACKQFLGLGGVVDYPAVVGDVFGRNSKDGSAFATGQREADRVEAQALHGDEIGKVTEWALAIAKSAGVPMDLDGALLR</sequence>